<evidence type="ECO:0000313" key="2">
    <source>
        <dbReference type="EMBL" id="KAB7517653.1"/>
    </source>
</evidence>
<dbReference type="EMBL" id="QMDY01000004">
    <property type="protein sequence ID" value="KAB7517653.1"/>
    <property type="molecule type" value="Genomic_DNA"/>
</dbReference>
<feature type="compositionally biased region" description="Polar residues" evidence="1">
    <location>
        <begin position="1"/>
        <end position="21"/>
    </location>
</feature>
<dbReference type="AlphaFoldDB" id="A0A5N5UG01"/>
<protein>
    <submittedName>
        <fullName evidence="2">Uncharacterized protein</fullName>
    </submittedName>
</protein>
<accession>A0A5N5UG01</accession>
<gene>
    <name evidence="2" type="ORF">DP108_08780</name>
</gene>
<comment type="caution">
    <text evidence="2">The sequence shown here is derived from an EMBL/GenBank/DDBJ whole genome shotgun (WGS) entry which is preliminary data.</text>
</comment>
<evidence type="ECO:0000313" key="3">
    <source>
        <dbReference type="Proteomes" id="UP000326207"/>
    </source>
</evidence>
<proteinExistence type="predicted"/>
<feature type="region of interest" description="Disordered" evidence="1">
    <location>
        <begin position="1"/>
        <end position="30"/>
    </location>
</feature>
<evidence type="ECO:0000256" key="1">
    <source>
        <dbReference type="SAM" id="MobiDB-lite"/>
    </source>
</evidence>
<organism evidence="2 3">
    <name type="scientific">Halosegnis rubeus</name>
    <dbReference type="NCBI Taxonomy" id="2212850"/>
    <lineage>
        <taxon>Archaea</taxon>
        <taxon>Methanobacteriati</taxon>
        <taxon>Methanobacteriota</taxon>
        <taxon>Stenosarchaea group</taxon>
        <taxon>Halobacteria</taxon>
        <taxon>Halobacteriales</taxon>
        <taxon>Natronomonadaceae</taxon>
        <taxon>Halosegnis</taxon>
    </lineage>
</organism>
<dbReference type="RefSeq" id="WP_152156271.1">
    <property type="nucleotide sequence ID" value="NZ_QMDY01000004.1"/>
</dbReference>
<name>A0A5N5UG01_9EURY</name>
<dbReference type="Proteomes" id="UP000326207">
    <property type="component" value="Unassembled WGS sequence"/>
</dbReference>
<reference evidence="2 3" key="1">
    <citation type="submission" date="2019-10" db="EMBL/GenBank/DDBJ databases">
        <title>Unraveling microbial dark matter from salterns through culturing: the case of the genus Halosegnis.</title>
        <authorList>
            <person name="Duran-Viseras A."/>
            <person name="Andrei A.-S."/>
            <person name="Vera-Gargallo B."/>
            <person name="Ghai R."/>
            <person name="Sanchez-Porro C."/>
            <person name="Ventosa A."/>
        </authorList>
    </citation>
    <scope>NUCLEOTIDE SEQUENCE [LARGE SCALE GENOMIC DNA]</scope>
    <source>
        <strain evidence="2 3">F19-13</strain>
    </source>
</reference>
<sequence length="74" mass="8037">MGLSSTAKEVLKPSTQSPNRGESSEEVSDGSYWCYDCSERIRDLDQEGEETPECPSCGDAMEFERSATTTGCAC</sequence>